<comment type="subcellular location">
    <subcellularLocation>
        <location evidence="6">Cell membrane</location>
        <topology evidence="6">Peripheral membrane protein</topology>
    </subcellularLocation>
</comment>
<organism evidence="7 8">
    <name type="scientific">Algoriphagus limi</name>
    <dbReference type="NCBI Taxonomy" id="2975273"/>
    <lineage>
        <taxon>Bacteria</taxon>
        <taxon>Pseudomonadati</taxon>
        <taxon>Bacteroidota</taxon>
        <taxon>Cytophagia</taxon>
        <taxon>Cytophagales</taxon>
        <taxon>Cyclobacteriaceae</taxon>
        <taxon>Algoriphagus</taxon>
    </lineage>
</organism>
<evidence type="ECO:0000313" key="7">
    <source>
        <dbReference type="EMBL" id="MCS5491029.1"/>
    </source>
</evidence>
<name>A0ABT2G6Z2_9BACT</name>
<dbReference type="EMBL" id="JANWGH010000002">
    <property type="protein sequence ID" value="MCS5491029.1"/>
    <property type="molecule type" value="Genomic_DNA"/>
</dbReference>
<gene>
    <name evidence="6" type="primary">dabA</name>
    <name evidence="7" type="ORF">NY014_11345</name>
</gene>
<feature type="binding site" evidence="6">
    <location>
        <position position="331"/>
    </location>
    <ligand>
        <name>Zn(2+)</name>
        <dbReference type="ChEBI" id="CHEBI:29105"/>
    </ligand>
</feature>
<comment type="subunit">
    <text evidence="6">Forms a complex with DabB.</text>
</comment>
<evidence type="ECO:0000256" key="2">
    <source>
        <dbReference type="ARBA" id="ARBA00022475"/>
    </source>
</evidence>
<keyword evidence="2 6" id="KW-1003">Cell membrane</keyword>
<comment type="similarity">
    <text evidence="6">Belongs to the inorganic carbon transporter (TC 9.A.2) DabA family.</text>
</comment>
<sequence length="814" mass="91037">MHTSVNQKVLEKVSKRIAPSWPLKNFVAVNPYAGFTDTPYADTARILGSRAGISMTMPLAFYLGQVKDGTIQRQDIQKALEKAGMGNTSVDAILGKAQKIQKGNPQSGSDYNLLDVASRIELKDWNELLIDRVSFWAAAHFDQDVSVWKTKSSGKNLYQAWKLEAQIDRTTEIMGLPGFRSAIKQLPNNPLEFIDAFLSQLGLDEEETKAYLHALLLKVLGWSSYISGLDFHNSLYDGNKSNLTEFLAVLLTWENYFLNHSPQKQEIKAIWYQKWNTGEPLSSQNESLKLALIFQDALDFASQRELKSVFQKQKPLDSKAEAKAQMVFCIDVRSEVYRRNLELVNPQIETVGFAGFFGFPVNYVPLGHEDGKNQCPVLIPSSALVKEACTDQKHAAKKRISDHQIGKTWKKFKSGAITSFGFVSPIGLSFLPKILLNSFHITRPNKDPKQDGIGKWQKQGKMLDLSAISLADKVAMAASSLTGMGIKDNLAPFVLITGHGSSSVNNPHASGLDCGACGGHSGEVNALTAQYVFNNPEVRNKLKEQGITIPKETIFLACLHDTTTDEISFVNDSIIPESRRQDLEELKQSLQLTSKHTRLERTIRLNVEGKSDSQIEKQIKARAEDWAQIRPEWGLAGCNSFIVAPRDRSKGLKLDGKSFLHNYNWKEDSEFKVLETIMTAPMVVTSWINLQYYASTTDNQRLGAGNKTLHNITSGLGVLEGSSGDLRIGLPLQSVHNGEKFEHMPIRLNVVVEAPIEAINCVLEKHDHLKQLFDNEWIYLHCMNEQGKISHTYHKNLQWKVEEKVAAQVVESVL</sequence>
<dbReference type="RefSeq" id="WP_259414698.1">
    <property type="nucleotide sequence ID" value="NZ_JANWGH010000002.1"/>
</dbReference>
<evidence type="ECO:0000256" key="4">
    <source>
        <dbReference type="ARBA" id="ARBA00022833"/>
    </source>
</evidence>
<comment type="function">
    <text evidence="6">Part of an energy-coupled inorganic carbon pump.</text>
</comment>
<dbReference type="Pfam" id="PF10070">
    <property type="entry name" value="DabA"/>
    <property type="match status" value="1"/>
</dbReference>
<keyword evidence="8" id="KW-1185">Reference proteome</keyword>
<comment type="caution">
    <text evidence="7">The sequence shown here is derived from an EMBL/GenBank/DDBJ whole genome shotgun (WGS) entry which is preliminary data.</text>
</comment>
<keyword evidence="1 6" id="KW-0813">Transport</keyword>
<evidence type="ECO:0000256" key="6">
    <source>
        <dbReference type="HAMAP-Rule" id="MF_01871"/>
    </source>
</evidence>
<keyword evidence="3 6" id="KW-0479">Metal-binding</keyword>
<evidence type="ECO:0000256" key="3">
    <source>
        <dbReference type="ARBA" id="ARBA00022723"/>
    </source>
</evidence>
<feature type="binding site" evidence="6">
    <location>
        <position position="514"/>
    </location>
    <ligand>
        <name>Zn(2+)</name>
        <dbReference type="ChEBI" id="CHEBI:29105"/>
    </ligand>
</feature>
<dbReference type="HAMAP" id="MF_01871">
    <property type="entry name" value="DabA"/>
    <property type="match status" value="1"/>
</dbReference>
<comment type="cofactor">
    <cofactor evidence="6">
        <name>Zn(2+)</name>
        <dbReference type="ChEBI" id="CHEBI:29105"/>
    </cofactor>
</comment>
<keyword evidence="5 6" id="KW-0472">Membrane</keyword>
<dbReference type="InterPro" id="IPR018752">
    <property type="entry name" value="DabA"/>
</dbReference>
<reference evidence="7 8" key="1">
    <citation type="submission" date="2022-08" db="EMBL/GenBank/DDBJ databases">
        <title>Algoriphagus sp. CAU 1643 isolated from mud.</title>
        <authorList>
            <person name="Kim W."/>
        </authorList>
    </citation>
    <scope>NUCLEOTIDE SEQUENCE [LARGE SCALE GENOMIC DNA]</scope>
    <source>
        <strain evidence="7 8">CAU 1643</strain>
    </source>
</reference>
<dbReference type="PANTHER" id="PTHR38344:SF1">
    <property type="entry name" value="INORGANIC CARBON TRANSPORTER SUBUNIT DABA-RELATED"/>
    <property type="match status" value="1"/>
</dbReference>
<dbReference type="PANTHER" id="PTHR38344">
    <property type="entry name" value="UPF0753 PROTEIN AQ_863"/>
    <property type="match status" value="1"/>
</dbReference>
<protein>
    <recommendedName>
        <fullName evidence="6">Probable inorganic carbon transporter subunit DabA</fullName>
    </recommendedName>
</protein>
<evidence type="ECO:0000256" key="5">
    <source>
        <dbReference type="ARBA" id="ARBA00023136"/>
    </source>
</evidence>
<evidence type="ECO:0000313" key="8">
    <source>
        <dbReference type="Proteomes" id="UP001206788"/>
    </source>
</evidence>
<accession>A0ABT2G6Z2</accession>
<keyword evidence="4 6" id="KW-0862">Zinc</keyword>
<proteinExistence type="inferred from homology"/>
<dbReference type="Proteomes" id="UP001206788">
    <property type="component" value="Unassembled WGS sequence"/>
</dbReference>
<feature type="binding site" evidence="6">
    <location>
        <position position="499"/>
    </location>
    <ligand>
        <name>Zn(2+)</name>
        <dbReference type="ChEBI" id="CHEBI:29105"/>
    </ligand>
</feature>
<evidence type="ECO:0000256" key="1">
    <source>
        <dbReference type="ARBA" id="ARBA00022448"/>
    </source>
</evidence>
<feature type="binding site" evidence="6">
    <location>
        <position position="329"/>
    </location>
    <ligand>
        <name>Zn(2+)</name>
        <dbReference type="ChEBI" id="CHEBI:29105"/>
    </ligand>
</feature>